<comment type="similarity">
    <text evidence="2">Belongs to the corazonin family.</text>
</comment>
<reference evidence="9" key="2">
    <citation type="submission" date="2014-07" db="EMBL/GenBank/DDBJ databases">
        <authorList>
            <person name="Hull J."/>
        </authorList>
    </citation>
    <scope>NUCLEOTIDE SEQUENCE</scope>
</reference>
<feature type="transmembrane region" description="Helical" evidence="8">
    <location>
        <begin position="28"/>
        <end position="46"/>
    </location>
</feature>
<dbReference type="InterPro" id="IPR020190">
    <property type="entry name" value="Procorazonin"/>
</dbReference>
<proteinExistence type="inferred from homology"/>
<organism evidence="9">
    <name type="scientific">Lygus hesperus</name>
    <name type="common">Western plant bug</name>
    <dbReference type="NCBI Taxonomy" id="30085"/>
    <lineage>
        <taxon>Eukaryota</taxon>
        <taxon>Metazoa</taxon>
        <taxon>Ecdysozoa</taxon>
        <taxon>Arthropoda</taxon>
        <taxon>Hexapoda</taxon>
        <taxon>Insecta</taxon>
        <taxon>Pterygota</taxon>
        <taxon>Neoptera</taxon>
        <taxon>Paraneoptera</taxon>
        <taxon>Hemiptera</taxon>
        <taxon>Heteroptera</taxon>
        <taxon>Panheteroptera</taxon>
        <taxon>Cimicomorpha</taxon>
        <taxon>Miridae</taxon>
        <taxon>Mirini</taxon>
        <taxon>Lygus</taxon>
    </lineage>
</organism>
<dbReference type="EMBL" id="GDHC01008126">
    <property type="protein sequence ID" value="JAQ10503.1"/>
    <property type="molecule type" value="Transcribed_RNA"/>
</dbReference>
<dbReference type="GO" id="GO:0007218">
    <property type="term" value="P:neuropeptide signaling pathway"/>
    <property type="evidence" value="ECO:0007669"/>
    <property type="project" value="UniProtKB-KW"/>
</dbReference>
<reference evidence="9" key="1">
    <citation type="journal article" date="2014" name="PLoS ONE">
        <title>Transcriptome-Based Identification of ABC Transporters in the Western Tarnished Plant Bug Lygus hesperus.</title>
        <authorList>
            <person name="Hull J.J."/>
            <person name="Chaney K."/>
            <person name="Geib S.M."/>
            <person name="Fabrick J.A."/>
            <person name="Brent C.S."/>
            <person name="Walsh D."/>
            <person name="Lavine L.C."/>
        </authorList>
    </citation>
    <scope>NUCLEOTIDE SEQUENCE</scope>
</reference>
<name>A0A0A9X8B3_LYGHE</name>
<evidence type="ECO:0000256" key="3">
    <source>
        <dbReference type="ARBA" id="ARBA00014144"/>
    </source>
</evidence>
<sequence length="123" mass="13869">LHPFWFTLQPTVAGSTSPSKRRRISTEMGLHLTFLALVVCVVSSALGQTFQYSRGWTNGKRSGLSPKDTACELHRVKSLLEGRPITSYFWPCNYRQFLDANGRILSPVEDLSKIPIEISDEQK</sequence>
<reference evidence="10" key="3">
    <citation type="journal article" date="2016" name="Gigascience">
        <title>De novo construction of an expanded transcriptome assembly for the western tarnished plant bug, Lygus hesperus.</title>
        <authorList>
            <person name="Tassone E.E."/>
            <person name="Geib S.M."/>
            <person name="Hall B."/>
            <person name="Fabrick J.A."/>
            <person name="Brent C.S."/>
            <person name="Hull J.J."/>
        </authorList>
    </citation>
    <scope>NUCLEOTIDE SEQUENCE</scope>
</reference>
<evidence type="ECO:0000313" key="9">
    <source>
        <dbReference type="EMBL" id="JAG15881.1"/>
    </source>
</evidence>
<gene>
    <name evidence="9" type="primary">crz</name>
    <name evidence="9" type="ORF">CM83_16139</name>
    <name evidence="10" type="ORF">g.23984</name>
</gene>
<keyword evidence="8" id="KW-0812">Transmembrane</keyword>
<keyword evidence="6" id="KW-0027">Amidation</keyword>
<feature type="non-terminal residue" evidence="9">
    <location>
        <position position="1"/>
    </location>
</feature>
<evidence type="ECO:0000256" key="7">
    <source>
        <dbReference type="ARBA" id="ARBA00023320"/>
    </source>
</evidence>
<dbReference type="Pfam" id="PF17308">
    <property type="entry name" value="Corazonin"/>
    <property type="match status" value="1"/>
</dbReference>
<evidence type="ECO:0000256" key="6">
    <source>
        <dbReference type="ARBA" id="ARBA00022815"/>
    </source>
</evidence>
<evidence type="ECO:0000256" key="1">
    <source>
        <dbReference type="ARBA" id="ARBA00004613"/>
    </source>
</evidence>
<keyword evidence="5" id="KW-0732">Signal</keyword>
<dbReference type="GO" id="GO:0005576">
    <property type="term" value="C:extracellular region"/>
    <property type="evidence" value="ECO:0007669"/>
    <property type="project" value="UniProtKB-SubCell"/>
</dbReference>
<dbReference type="EMBL" id="GBHO01027723">
    <property type="protein sequence ID" value="JAG15881.1"/>
    <property type="molecule type" value="Transcribed_RNA"/>
</dbReference>
<comment type="subcellular location">
    <subcellularLocation>
        <location evidence="1">Secreted</location>
    </subcellularLocation>
</comment>
<keyword evidence="7" id="KW-0527">Neuropeptide</keyword>
<evidence type="ECO:0000313" key="10">
    <source>
        <dbReference type="EMBL" id="JAQ10503.1"/>
    </source>
</evidence>
<keyword evidence="8" id="KW-0472">Membrane</keyword>
<keyword evidence="4" id="KW-0964">Secreted</keyword>
<evidence type="ECO:0000256" key="5">
    <source>
        <dbReference type="ARBA" id="ARBA00022729"/>
    </source>
</evidence>
<evidence type="ECO:0000256" key="2">
    <source>
        <dbReference type="ARBA" id="ARBA00009635"/>
    </source>
</evidence>
<accession>A0A0A9X8B3</accession>
<dbReference type="GO" id="GO:0045823">
    <property type="term" value="P:positive regulation of heart contraction"/>
    <property type="evidence" value="ECO:0007669"/>
    <property type="project" value="InterPro"/>
</dbReference>
<keyword evidence="8" id="KW-1133">Transmembrane helix</keyword>
<evidence type="ECO:0000256" key="8">
    <source>
        <dbReference type="SAM" id="Phobius"/>
    </source>
</evidence>
<evidence type="ECO:0000256" key="4">
    <source>
        <dbReference type="ARBA" id="ARBA00022525"/>
    </source>
</evidence>
<dbReference type="AlphaFoldDB" id="A0A0A9X8B3"/>
<dbReference type="GO" id="GO:0071858">
    <property type="term" value="F:corazonin receptor binding"/>
    <property type="evidence" value="ECO:0007669"/>
    <property type="project" value="InterPro"/>
</dbReference>
<protein>
    <recommendedName>
        <fullName evidence="3">Pro-corazonin</fullName>
    </recommendedName>
</protein>